<dbReference type="InterPro" id="IPR011057">
    <property type="entry name" value="Mss4-like_sf"/>
</dbReference>
<reference evidence="6 7" key="1">
    <citation type="submission" date="2015-09" db="EMBL/GenBank/DDBJ databases">
        <title>Host preference determinants of Valsa canker pathogens revealed by comparative genomics.</title>
        <authorList>
            <person name="Yin Z."/>
            <person name="Huang L."/>
        </authorList>
    </citation>
    <scope>NUCLEOTIDE SEQUENCE [LARGE SCALE GENOMIC DNA]</scope>
    <source>
        <strain evidence="6 7">YSFL</strain>
    </source>
</reference>
<evidence type="ECO:0000256" key="4">
    <source>
        <dbReference type="ARBA" id="ARBA00023239"/>
    </source>
</evidence>
<proteinExistence type="inferred from homology"/>
<evidence type="ECO:0000256" key="2">
    <source>
        <dbReference type="ARBA" id="ARBA00022723"/>
    </source>
</evidence>
<protein>
    <recommendedName>
        <fullName evidence="5">CENP-V/GFA domain-containing protein</fullName>
    </recommendedName>
</protein>
<organism evidence="6 7">
    <name type="scientific">Cytospora chrysosperma</name>
    <name type="common">Cytospora canker fungus</name>
    <name type="synonym">Sphaeria chrysosperma</name>
    <dbReference type="NCBI Taxonomy" id="252740"/>
    <lineage>
        <taxon>Eukaryota</taxon>
        <taxon>Fungi</taxon>
        <taxon>Dikarya</taxon>
        <taxon>Ascomycota</taxon>
        <taxon>Pezizomycotina</taxon>
        <taxon>Sordariomycetes</taxon>
        <taxon>Sordariomycetidae</taxon>
        <taxon>Diaporthales</taxon>
        <taxon>Cytosporaceae</taxon>
        <taxon>Cytospora</taxon>
    </lineage>
</organism>
<keyword evidence="7" id="KW-1185">Reference proteome</keyword>
<accession>A0A423W9V5</accession>
<dbReference type="SUPFAM" id="SSF51316">
    <property type="entry name" value="Mss4-like"/>
    <property type="match status" value="1"/>
</dbReference>
<dbReference type="Gene3D" id="3.90.1590.10">
    <property type="entry name" value="glutathione-dependent formaldehyde- activating enzyme (gfa)"/>
    <property type="match status" value="1"/>
</dbReference>
<keyword evidence="2" id="KW-0479">Metal-binding</keyword>
<dbReference type="Proteomes" id="UP000284375">
    <property type="component" value="Unassembled WGS sequence"/>
</dbReference>
<evidence type="ECO:0000259" key="5">
    <source>
        <dbReference type="PROSITE" id="PS51891"/>
    </source>
</evidence>
<dbReference type="PANTHER" id="PTHR33337:SF40">
    <property type="entry name" value="CENP-V_GFA DOMAIN-CONTAINING PROTEIN-RELATED"/>
    <property type="match status" value="1"/>
</dbReference>
<evidence type="ECO:0000256" key="3">
    <source>
        <dbReference type="ARBA" id="ARBA00022833"/>
    </source>
</evidence>
<dbReference type="InterPro" id="IPR006913">
    <property type="entry name" value="CENP-V/GFA"/>
</dbReference>
<feature type="domain" description="CENP-V/GFA" evidence="5">
    <location>
        <begin position="37"/>
        <end position="175"/>
    </location>
</feature>
<gene>
    <name evidence="6" type="ORF">VSDG_03601</name>
</gene>
<sequence>MNGNMSSSTDAIGVDSAWKTEHPYQKPTADEDFKVEWEASCHCGNIRYLLNRGKPLASKYCHCFQCQTMHSAPFQWAAIVHKSDLRFVNGAEGLTFYSNTLKKPVRKLPCKVYCENCHTPILDEGRNMIMLFPELIQGIHSEKGKDAFKVQDHICWGSRVTDSGVFEGDGVRKWSGVDGKSTLLDDGKGSGA</sequence>
<dbReference type="PANTHER" id="PTHR33337">
    <property type="entry name" value="GFA DOMAIN-CONTAINING PROTEIN"/>
    <property type="match status" value="1"/>
</dbReference>
<keyword evidence="3" id="KW-0862">Zinc</keyword>
<dbReference type="GO" id="GO:0016846">
    <property type="term" value="F:carbon-sulfur lyase activity"/>
    <property type="evidence" value="ECO:0007669"/>
    <property type="project" value="InterPro"/>
</dbReference>
<keyword evidence="4" id="KW-0456">Lyase</keyword>
<evidence type="ECO:0000256" key="1">
    <source>
        <dbReference type="ARBA" id="ARBA00005495"/>
    </source>
</evidence>
<name>A0A423W9V5_CYTCH</name>
<dbReference type="Pfam" id="PF04828">
    <property type="entry name" value="GFA"/>
    <property type="match status" value="1"/>
</dbReference>
<dbReference type="GO" id="GO:0046872">
    <property type="term" value="F:metal ion binding"/>
    <property type="evidence" value="ECO:0007669"/>
    <property type="project" value="UniProtKB-KW"/>
</dbReference>
<dbReference type="EMBL" id="LJZO01000009">
    <property type="protein sequence ID" value="ROW00104.1"/>
    <property type="molecule type" value="Genomic_DNA"/>
</dbReference>
<dbReference type="STRING" id="252740.A0A423W9V5"/>
<dbReference type="PROSITE" id="PS51891">
    <property type="entry name" value="CENP_V_GFA"/>
    <property type="match status" value="1"/>
</dbReference>
<evidence type="ECO:0000313" key="6">
    <source>
        <dbReference type="EMBL" id="ROW00104.1"/>
    </source>
</evidence>
<comment type="caution">
    <text evidence="6">The sequence shown here is derived from an EMBL/GenBank/DDBJ whole genome shotgun (WGS) entry which is preliminary data.</text>
</comment>
<dbReference type="AlphaFoldDB" id="A0A423W9V5"/>
<comment type="similarity">
    <text evidence="1">Belongs to the Gfa family.</text>
</comment>
<dbReference type="OrthoDB" id="9970124at2759"/>
<evidence type="ECO:0000313" key="7">
    <source>
        <dbReference type="Proteomes" id="UP000284375"/>
    </source>
</evidence>